<dbReference type="KEGG" id="scas:SACC_29080"/>
<keyword evidence="2" id="KW-1185">Reference proteome</keyword>
<name>A0AAQ4CVR0_9CREN</name>
<dbReference type="EMBL" id="AP025226">
    <property type="protein sequence ID" value="BDB99891.1"/>
    <property type="molecule type" value="Genomic_DNA"/>
</dbReference>
<evidence type="ECO:0000313" key="1">
    <source>
        <dbReference type="EMBL" id="BDB99891.1"/>
    </source>
</evidence>
<reference evidence="1 2" key="1">
    <citation type="journal article" date="2022" name="Microbiol. Resour. Announc.">
        <title>Complete Genome Sequence of the Hyperthermophilic and Acidophilic Archaeon Saccharolobus caldissimus Strain HS-3T.</title>
        <authorList>
            <person name="Sakai H.D."/>
            <person name="Kurosawa N."/>
        </authorList>
    </citation>
    <scope>NUCLEOTIDE SEQUENCE [LARGE SCALE GENOMIC DNA]</scope>
    <source>
        <strain evidence="1 2">JCM32116</strain>
    </source>
</reference>
<sequence>MKAIYFDSKLGVSSFLDDRMFKSKPNGYDVVDYFTVSKFLEQAGKGDVLVFAQDVVPYTIYDVTPFNSDSKLGSFIKKGGIVVWVGDIPFSYRLHCFSKEYKEKIERVKEVLKRQVAFTPVPDFYLQKFGPYEKGDQICVLDIIGGFYVDVNKESVSWMSLEYKHLDFLKLSEHCYLYSPVPVNQTLIGKMLQYESHASLRPVKYTTKILPLTLTTLNGICKGKYAGSWIAQIGEGYFVRLYDINEEIEPDKVFKIAEKIATY</sequence>
<evidence type="ECO:0000313" key="2">
    <source>
        <dbReference type="Proteomes" id="UP001319921"/>
    </source>
</evidence>
<accession>A0AAQ4CVR0</accession>
<dbReference type="Proteomes" id="UP001319921">
    <property type="component" value="Chromosome"/>
</dbReference>
<protein>
    <submittedName>
        <fullName evidence="1">Uncharacterized protein</fullName>
    </submittedName>
</protein>
<dbReference type="RefSeq" id="WP_229570420.1">
    <property type="nucleotide sequence ID" value="NZ_AP025226.1"/>
</dbReference>
<dbReference type="GeneID" id="68867632"/>
<dbReference type="AlphaFoldDB" id="A0AAQ4CVR0"/>
<organism evidence="1 2">
    <name type="scientific">Saccharolobus caldissimus</name>
    <dbReference type="NCBI Taxonomy" id="1702097"/>
    <lineage>
        <taxon>Archaea</taxon>
        <taxon>Thermoproteota</taxon>
        <taxon>Thermoprotei</taxon>
        <taxon>Sulfolobales</taxon>
        <taxon>Sulfolobaceae</taxon>
        <taxon>Saccharolobus</taxon>
    </lineage>
</organism>
<gene>
    <name evidence="1" type="ORF">SACC_29080</name>
</gene>
<proteinExistence type="predicted"/>